<evidence type="ECO:0000256" key="1">
    <source>
        <dbReference type="ARBA" id="ARBA00022729"/>
    </source>
</evidence>
<feature type="signal peptide" evidence="3">
    <location>
        <begin position="1"/>
        <end position="22"/>
    </location>
</feature>
<dbReference type="InterPro" id="IPR036582">
    <property type="entry name" value="Mao_N_sf"/>
</dbReference>
<feature type="chain" id="PRO_5019467963" description="Copper amine oxidase-like N-terminal domain-containing protein" evidence="3">
    <location>
        <begin position="23"/>
        <end position="255"/>
    </location>
</feature>
<feature type="domain" description="Copper amine oxidase-like N-terminal" evidence="4">
    <location>
        <begin position="35"/>
        <end position="101"/>
    </location>
</feature>
<dbReference type="Proteomes" id="UP000273145">
    <property type="component" value="Chromosome"/>
</dbReference>
<keyword evidence="1 3" id="KW-0732">Signal</keyword>
<accession>A0A3S8RZ69</accession>
<keyword evidence="6" id="KW-1185">Reference proteome</keyword>
<dbReference type="RefSeq" id="WP_125084385.1">
    <property type="nucleotide sequence ID" value="NZ_CP034248.1"/>
</dbReference>
<proteinExistence type="predicted"/>
<evidence type="ECO:0000313" key="5">
    <source>
        <dbReference type="EMBL" id="AZK48224.1"/>
    </source>
</evidence>
<feature type="compositionally biased region" description="Polar residues" evidence="2">
    <location>
        <begin position="80"/>
        <end position="96"/>
    </location>
</feature>
<protein>
    <recommendedName>
        <fullName evidence="4">Copper amine oxidase-like N-terminal domain-containing protein</fullName>
    </recommendedName>
</protein>
<dbReference type="Gene3D" id="3.30.457.10">
    <property type="entry name" value="Copper amine oxidase-like, N-terminal domain"/>
    <property type="match status" value="1"/>
</dbReference>
<evidence type="ECO:0000256" key="2">
    <source>
        <dbReference type="SAM" id="MobiDB-lite"/>
    </source>
</evidence>
<dbReference type="InterPro" id="IPR012854">
    <property type="entry name" value="Cu_amine_oxidase-like_N"/>
</dbReference>
<feature type="region of interest" description="Disordered" evidence="2">
    <location>
        <begin position="80"/>
        <end position="113"/>
    </location>
</feature>
<evidence type="ECO:0000256" key="3">
    <source>
        <dbReference type="SAM" id="SignalP"/>
    </source>
</evidence>
<evidence type="ECO:0000313" key="6">
    <source>
        <dbReference type="Proteomes" id="UP000273145"/>
    </source>
</evidence>
<evidence type="ECO:0000259" key="4">
    <source>
        <dbReference type="Pfam" id="PF07833"/>
    </source>
</evidence>
<dbReference type="InterPro" id="IPR029050">
    <property type="entry name" value="Immunoprotect_excell_Ig-like"/>
</dbReference>
<name>A0A3S8RZ69_9BACL</name>
<organism evidence="5 6">
    <name type="scientific">Paenibacillus lentus</name>
    <dbReference type="NCBI Taxonomy" id="1338368"/>
    <lineage>
        <taxon>Bacteria</taxon>
        <taxon>Bacillati</taxon>
        <taxon>Bacillota</taxon>
        <taxon>Bacilli</taxon>
        <taxon>Bacillales</taxon>
        <taxon>Paenibacillaceae</taxon>
        <taxon>Paenibacillus</taxon>
    </lineage>
</organism>
<feature type="compositionally biased region" description="Low complexity" evidence="2">
    <location>
        <begin position="97"/>
        <end position="109"/>
    </location>
</feature>
<dbReference type="Pfam" id="PF07833">
    <property type="entry name" value="Cu_amine_oxidN1"/>
    <property type="match status" value="1"/>
</dbReference>
<sequence>MTKRFKLLLSLSVAAIALSSFAAGAYGAGKLKLIVNGKAATAEVKTINDTTYVPLRAVSEMLGATVSYDSATSTITINSAGNATIPNTPGAPSQEATTNTESSTNSRSNPAEIGTTLPFTVKDTFSDYGGSVNISQVIRGEQAWQMIQEANMFNSEPDAGHEYMLIKAKVTITRNDKQDAAVRLWGGDFTLVSTSGTAYDYPLVVTPEPKLDASIYVGSSSEGWVAFQVKKNDESPLVVFERKYDGTGGVWFKTK</sequence>
<dbReference type="EMBL" id="CP034248">
    <property type="protein sequence ID" value="AZK48224.1"/>
    <property type="molecule type" value="Genomic_DNA"/>
</dbReference>
<reference evidence="5 6" key="1">
    <citation type="submission" date="2018-11" db="EMBL/GenBank/DDBJ databases">
        <title>Genome sequencing of Paenibacillus lentus DSM25539(T).</title>
        <authorList>
            <person name="Kook J.-K."/>
            <person name="Park S.-N."/>
            <person name="Lim Y.K."/>
        </authorList>
    </citation>
    <scope>NUCLEOTIDE SEQUENCE [LARGE SCALE GENOMIC DNA]</scope>
    <source>
        <strain evidence="5 6">DSM 25539</strain>
    </source>
</reference>
<dbReference type="SUPFAM" id="SSF55383">
    <property type="entry name" value="Copper amine oxidase, domain N"/>
    <property type="match status" value="1"/>
</dbReference>
<dbReference type="Gene3D" id="2.60.40.1240">
    <property type="match status" value="1"/>
</dbReference>
<gene>
    <name evidence="5" type="ORF">EIM92_20280</name>
</gene>
<dbReference type="KEGG" id="plen:EIM92_20280"/>
<dbReference type="AlphaFoldDB" id="A0A3S8RZ69"/>
<dbReference type="OrthoDB" id="9790293at2"/>